<accession>A0A7J7DSK7</accession>
<evidence type="ECO:0000259" key="3">
    <source>
        <dbReference type="Pfam" id="PF25245"/>
    </source>
</evidence>
<sequence>MALALTGRVLMRPRFLRSHYSLGFVLGLVSNYERELFTGKHFATNRVSDVMFKHHGFVGIPCFCTSVQPERISWGGSSQQVLFRKIETALSDHRIDEAWEAFNDFKNIYGFSVDSLVSKMIIELSYSNNNFWLQKACDLVFVILKEKPGALKTDILTKLSLALARAQMPIPASMILRLLLEKGTLLPIKVMLLVFMHMLKAECGACLASNFLVQLCDFFLPLGPNRVNHAEKAKPDTMIFNIVLNACVRFELSIKGQQLIELMSQLGVIADAHSIVLIARIHEMNGHRDEMKRLKTYVDRVPVPLVGHYRQFYDSMLSLEFKFDDIDTAAEHVLDMYRYRASLSTQKHMKDSQKLSLVSIGSKNIRNGSKIQIMPELLPKDSVLNVEGKREFVIFRDGKLVPSNKALAKLISGYRRHGKIGELSRLLISIENEHILYGECNICSDVIDACIRLGWLDTAHDILDDMESAGTTLGSTLYMSLLRAYYKADMLREANALVKQMGKVGLDVNSTDEILASTSDLAECLDREVSEEEKLACIKVYELNSSIYFFCKAKMIGDALKTYRRMQKMKTEPTIQTFASLLYGYSSLEMYRDITILWGDIKRYVKCGNLKASWDLYELLLLNFLRGGYFERAMEVINDMKGHCMLIDKGMYKSEFLKFHKDLYRSLRQSKARTEAQSKRLEYVRAFRKLVGLD</sequence>
<gene>
    <name evidence="4" type="ORF">HS088_TW04G01318</name>
</gene>
<dbReference type="NCBIfam" id="TIGR00756">
    <property type="entry name" value="PPR"/>
    <property type="match status" value="1"/>
</dbReference>
<dbReference type="Pfam" id="PF25245">
    <property type="entry name" value="TPR_At1g68980"/>
    <property type="match status" value="1"/>
</dbReference>
<keyword evidence="5" id="KW-1185">Reference proteome</keyword>
<organism evidence="4 5">
    <name type="scientific">Tripterygium wilfordii</name>
    <name type="common">Thunder God vine</name>
    <dbReference type="NCBI Taxonomy" id="458696"/>
    <lineage>
        <taxon>Eukaryota</taxon>
        <taxon>Viridiplantae</taxon>
        <taxon>Streptophyta</taxon>
        <taxon>Embryophyta</taxon>
        <taxon>Tracheophyta</taxon>
        <taxon>Spermatophyta</taxon>
        <taxon>Magnoliopsida</taxon>
        <taxon>eudicotyledons</taxon>
        <taxon>Gunneridae</taxon>
        <taxon>Pentapetalae</taxon>
        <taxon>rosids</taxon>
        <taxon>fabids</taxon>
        <taxon>Celastrales</taxon>
        <taxon>Celastraceae</taxon>
        <taxon>Tripterygium</taxon>
    </lineage>
</organism>
<dbReference type="AlphaFoldDB" id="A0A7J7DSK7"/>
<name>A0A7J7DSK7_TRIWF</name>
<feature type="domain" description="At1g68980-like TPR repeats" evidence="3">
    <location>
        <begin position="82"/>
        <end position="196"/>
    </location>
</feature>
<dbReference type="Pfam" id="PF01535">
    <property type="entry name" value="PPR"/>
    <property type="match status" value="2"/>
</dbReference>
<protein>
    <recommendedName>
        <fullName evidence="3">At1g68980-like TPR repeats domain-containing protein</fullName>
    </recommendedName>
</protein>
<evidence type="ECO:0000313" key="4">
    <source>
        <dbReference type="EMBL" id="KAF5749350.1"/>
    </source>
</evidence>
<evidence type="ECO:0000313" key="5">
    <source>
        <dbReference type="Proteomes" id="UP000593562"/>
    </source>
</evidence>
<dbReference type="InParanoid" id="A0A7J7DSK7"/>
<dbReference type="EMBL" id="JAAARO010000004">
    <property type="protein sequence ID" value="KAF5749350.1"/>
    <property type="molecule type" value="Genomic_DNA"/>
</dbReference>
<evidence type="ECO:0000256" key="1">
    <source>
        <dbReference type="ARBA" id="ARBA00007626"/>
    </source>
</evidence>
<reference evidence="4 5" key="1">
    <citation type="journal article" date="2020" name="Nat. Commun.">
        <title>Genome of Tripterygium wilfordii and identification of cytochrome P450 involved in triptolide biosynthesis.</title>
        <authorList>
            <person name="Tu L."/>
            <person name="Su P."/>
            <person name="Zhang Z."/>
            <person name="Gao L."/>
            <person name="Wang J."/>
            <person name="Hu T."/>
            <person name="Zhou J."/>
            <person name="Zhang Y."/>
            <person name="Zhao Y."/>
            <person name="Liu Y."/>
            <person name="Song Y."/>
            <person name="Tong Y."/>
            <person name="Lu Y."/>
            <person name="Yang J."/>
            <person name="Xu C."/>
            <person name="Jia M."/>
            <person name="Peters R.J."/>
            <person name="Huang L."/>
            <person name="Gao W."/>
        </authorList>
    </citation>
    <scope>NUCLEOTIDE SEQUENCE [LARGE SCALE GENOMIC DNA]</scope>
    <source>
        <strain evidence="5">cv. XIE 37</strain>
        <tissue evidence="4">Leaf</tissue>
    </source>
</reference>
<dbReference type="PANTHER" id="PTHR46598:SF3">
    <property type="entry name" value="OS07G0495300 PROTEIN"/>
    <property type="match status" value="1"/>
</dbReference>
<dbReference type="Proteomes" id="UP000593562">
    <property type="component" value="Unassembled WGS sequence"/>
</dbReference>
<proteinExistence type="inferred from homology"/>
<dbReference type="PANTHER" id="PTHR46598">
    <property type="entry name" value="BNAC05G43320D PROTEIN"/>
    <property type="match status" value="1"/>
</dbReference>
<keyword evidence="2" id="KW-0677">Repeat</keyword>
<comment type="caution">
    <text evidence="4">The sequence shown here is derived from an EMBL/GenBank/DDBJ whole genome shotgun (WGS) entry which is preliminary data.</text>
</comment>
<dbReference type="Gene3D" id="1.25.40.10">
    <property type="entry name" value="Tetratricopeptide repeat domain"/>
    <property type="match status" value="3"/>
</dbReference>
<evidence type="ECO:0000256" key="2">
    <source>
        <dbReference type="ARBA" id="ARBA00022737"/>
    </source>
</evidence>
<dbReference type="FunCoup" id="A0A7J7DSK7">
    <property type="interactions" value="1712"/>
</dbReference>
<comment type="similarity">
    <text evidence="1">Belongs to the PPR family. P subfamily.</text>
</comment>
<dbReference type="InterPro" id="IPR002885">
    <property type="entry name" value="PPR_rpt"/>
</dbReference>
<dbReference type="InterPro" id="IPR057440">
    <property type="entry name" value="At1g68980-like_TPR"/>
</dbReference>
<dbReference type="OrthoDB" id="783540at2759"/>
<dbReference type="InterPro" id="IPR011990">
    <property type="entry name" value="TPR-like_helical_dom_sf"/>
</dbReference>